<dbReference type="Pfam" id="PF00462">
    <property type="entry name" value="Glutaredoxin"/>
    <property type="match status" value="1"/>
</dbReference>
<evidence type="ECO:0000256" key="1">
    <source>
        <dbReference type="ARBA" id="ARBA00007787"/>
    </source>
</evidence>
<feature type="domain" description="Glutaredoxin" evidence="4">
    <location>
        <begin position="4"/>
        <end position="63"/>
    </location>
</feature>
<organism evidence="5 6">
    <name type="scientific">Gottschalkia purinilytica</name>
    <name type="common">Clostridium purinilyticum</name>
    <dbReference type="NCBI Taxonomy" id="1503"/>
    <lineage>
        <taxon>Bacteria</taxon>
        <taxon>Bacillati</taxon>
        <taxon>Bacillota</taxon>
        <taxon>Tissierellia</taxon>
        <taxon>Tissierellales</taxon>
        <taxon>Gottschalkiaceae</taxon>
        <taxon>Gottschalkia</taxon>
    </lineage>
</organism>
<accession>A0A0L0W8T4</accession>
<evidence type="ECO:0000313" key="5">
    <source>
        <dbReference type="EMBL" id="KNF07710.1"/>
    </source>
</evidence>
<dbReference type="PANTHER" id="PTHR45694">
    <property type="entry name" value="GLUTAREDOXIN 2"/>
    <property type="match status" value="1"/>
</dbReference>
<evidence type="ECO:0000313" key="6">
    <source>
        <dbReference type="Proteomes" id="UP000037267"/>
    </source>
</evidence>
<keyword evidence="3" id="KW-0676">Redox-active center</keyword>
<evidence type="ECO:0000259" key="4">
    <source>
        <dbReference type="Pfam" id="PF00462"/>
    </source>
</evidence>
<sequence>MKKVVIYTKDYCPYCKAACELFKNKGVDFIETDVTYNEEVFKEVKKKTGWTTVPQIFIEDEFIGGWDDINALNKSHQLDPKIGL</sequence>
<dbReference type="InterPro" id="IPR002109">
    <property type="entry name" value="Glutaredoxin"/>
</dbReference>
<proteinExistence type="inferred from homology"/>
<keyword evidence="6" id="KW-1185">Reference proteome</keyword>
<dbReference type="InterPro" id="IPR014025">
    <property type="entry name" value="Glutaredoxin_subgr"/>
</dbReference>
<comment type="caution">
    <text evidence="5">The sequence shown here is derived from an EMBL/GenBank/DDBJ whole genome shotgun (WGS) entry which is preliminary data.</text>
</comment>
<dbReference type="Gene3D" id="3.40.30.10">
    <property type="entry name" value="Glutaredoxin"/>
    <property type="match status" value="1"/>
</dbReference>
<dbReference type="GO" id="GO:0015038">
    <property type="term" value="F:glutathione disulfide oxidoreductase activity"/>
    <property type="evidence" value="ECO:0007669"/>
    <property type="project" value="TreeGrafter"/>
</dbReference>
<dbReference type="PANTHER" id="PTHR45694:SF18">
    <property type="entry name" value="GLUTAREDOXIN-1-RELATED"/>
    <property type="match status" value="1"/>
</dbReference>
<dbReference type="PROSITE" id="PS00195">
    <property type="entry name" value="GLUTAREDOXIN_1"/>
    <property type="match status" value="1"/>
</dbReference>
<dbReference type="RefSeq" id="WP_050356003.1">
    <property type="nucleotide sequence ID" value="NZ_LGSS01000013.1"/>
</dbReference>
<dbReference type="InterPro" id="IPR036249">
    <property type="entry name" value="Thioredoxin-like_sf"/>
</dbReference>
<keyword evidence="2" id="KW-1015">Disulfide bond</keyword>
<dbReference type="GO" id="GO:0005737">
    <property type="term" value="C:cytoplasm"/>
    <property type="evidence" value="ECO:0007669"/>
    <property type="project" value="TreeGrafter"/>
</dbReference>
<dbReference type="Proteomes" id="UP000037267">
    <property type="component" value="Unassembled WGS sequence"/>
</dbReference>
<dbReference type="AlphaFoldDB" id="A0A0L0W8T4"/>
<dbReference type="EMBL" id="LGSS01000013">
    <property type="protein sequence ID" value="KNF07710.1"/>
    <property type="molecule type" value="Genomic_DNA"/>
</dbReference>
<comment type="similarity">
    <text evidence="1">Belongs to the glutaredoxin family.</text>
</comment>
<dbReference type="GO" id="GO:0034599">
    <property type="term" value="P:cellular response to oxidative stress"/>
    <property type="evidence" value="ECO:0007669"/>
    <property type="project" value="TreeGrafter"/>
</dbReference>
<dbReference type="PRINTS" id="PR00160">
    <property type="entry name" value="GLUTAREDOXIN"/>
</dbReference>
<dbReference type="SUPFAM" id="SSF52833">
    <property type="entry name" value="Thioredoxin-like"/>
    <property type="match status" value="1"/>
</dbReference>
<protein>
    <submittedName>
        <fullName evidence="5">Putative glutaredoxin</fullName>
    </submittedName>
</protein>
<gene>
    <name evidence="5" type="ORF">CLPU_13c00520</name>
</gene>
<evidence type="ECO:0000256" key="3">
    <source>
        <dbReference type="ARBA" id="ARBA00023284"/>
    </source>
</evidence>
<name>A0A0L0W8T4_GOTPU</name>
<dbReference type="STRING" id="1503.CLPU_13c00520"/>
<dbReference type="PROSITE" id="PS51354">
    <property type="entry name" value="GLUTAREDOXIN_2"/>
    <property type="match status" value="1"/>
</dbReference>
<dbReference type="InterPro" id="IPR011767">
    <property type="entry name" value="GLR_AS"/>
</dbReference>
<dbReference type="OrthoDB" id="9795531at2"/>
<reference evidence="6" key="1">
    <citation type="submission" date="2015-07" db="EMBL/GenBank/DDBJ databases">
        <title>Draft genome sequence of the purine-degrading Gottschalkia purinilyticum DSM 1384 (formerly Clostridium purinilyticum).</title>
        <authorList>
            <person name="Poehlein A."/>
            <person name="Schiel-Bengelsdorf B."/>
            <person name="Bengelsdorf F.R."/>
            <person name="Daniel R."/>
            <person name="Duerre P."/>
        </authorList>
    </citation>
    <scope>NUCLEOTIDE SEQUENCE [LARGE SCALE GENOMIC DNA]</scope>
    <source>
        <strain evidence="6">DSM 1384</strain>
    </source>
</reference>
<dbReference type="CDD" id="cd02066">
    <property type="entry name" value="GRX_family"/>
    <property type="match status" value="1"/>
</dbReference>
<evidence type="ECO:0000256" key="2">
    <source>
        <dbReference type="ARBA" id="ARBA00023157"/>
    </source>
</evidence>